<comment type="similarity">
    <text evidence="2">In the N-terminal section; belongs to the PMEI family.</text>
</comment>
<sequence>MSRTKDFFSEDLDSGMQINLSNKRKKLFLTAFALIILLASALIGIIVGVKSRNSGFDNSSPESITDSEAHAIVKSACSSTFYPELCYSTVTSHPDVNIKVKNLKNVIELAVNITVTAVEQSYFQIKRLTTRKGLTKREITALHDCHQMISETLHELLDVIKGLEKYQTKESLRHHANDLKTLMSSAITNQETCYDGFSHDGADKNVRKELEQGERRVEKMCSNALAMICNMTNTDLAEEMKLNARKLKEEENTEWPGWLSAGDRRLLQSGTVKPNVVVATDCSGNYRTVADAVAAAPSHSRTIYVIKIKAGVYHENFEVPSTKTNIMFVGDGRKTTIITGGRSVKGGSTTFNSATVAVVGDRFLARDITFENTAGPSNHQAVALRVSSDLSAFYQCDMLGYQDTLYVHRGRQFFINCYIAGTVDFIFGNAEVVFQDCDIHARRPGPSQMNMITAQGRTDPNQNTGIVIQKCRIGATSGLQPVQSRFPTYLGRPWKEYSRTVVMQSVISDVIHPAGWYEWNGNFALNTLFYGEYQNIGAGAETSGRVKWGGFKVITNYADVQRFTPESFIGGGRWLHATGFPYSLGL</sequence>
<evidence type="ECO:0000256" key="12">
    <source>
        <dbReference type="RuleBase" id="RU000589"/>
    </source>
</evidence>
<evidence type="ECO:0000256" key="4">
    <source>
        <dbReference type="ARBA" id="ARBA00013229"/>
    </source>
</evidence>
<comment type="catalytic activity">
    <reaction evidence="10 12">
        <text>[(1-&gt;4)-alpha-D-galacturonosyl methyl ester](n) + n H2O = [(1-&gt;4)-alpha-D-galacturonosyl](n) + n methanol + n H(+)</text>
        <dbReference type="Rhea" id="RHEA:22380"/>
        <dbReference type="Rhea" id="RHEA-COMP:14570"/>
        <dbReference type="Rhea" id="RHEA-COMP:14573"/>
        <dbReference type="ChEBI" id="CHEBI:15377"/>
        <dbReference type="ChEBI" id="CHEBI:15378"/>
        <dbReference type="ChEBI" id="CHEBI:17790"/>
        <dbReference type="ChEBI" id="CHEBI:140522"/>
        <dbReference type="ChEBI" id="CHEBI:140523"/>
        <dbReference type="EC" id="3.1.1.11"/>
    </reaction>
</comment>
<evidence type="ECO:0000256" key="8">
    <source>
        <dbReference type="ARBA" id="ARBA00023180"/>
    </source>
</evidence>
<organism evidence="15 16">
    <name type="scientific">Lactuca virosa</name>
    <dbReference type="NCBI Taxonomy" id="75947"/>
    <lineage>
        <taxon>Eukaryota</taxon>
        <taxon>Viridiplantae</taxon>
        <taxon>Streptophyta</taxon>
        <taxon>Embryophyta</taxon>
        <taxon>Tracheophyta</taxon>
        <taxon>Spermatophyta</taxon>
        <taxon>Magnoliopsida</taxon>
        <taxon>eudicotyledons</taxon>
        <taxon>Gunneridae</taxon>
        <taxon>Pentapetalae</taxon>
        <taxon>asterids</taxon>
        <taxon>campanulids</taxon>
        <taxon>Asterales</taxon>
        <taxon>Asteraceae</taxon>
        <taxon>Cichorioideae</taxon>
        <taxon>Cichorieae</taxon>
        <taxon>Lactucinae</taxon>
        <taxon>Lactuca</taxon>
    </lineage>
</organism>
<comment type="similarity">
    <text evidence="3">In the C-terminal section; belongs to the pectinesterase family.</text>
</comment>
<keyword evidence="5 12" id="KW-0378">Hydrolase</keyword>
<dbReference type="Gene3D" id="1.20.140.40">
    <property type="entry name" value="Invertase/pectin methylesterase inhibitor family protein"/>
    <property type="match status" value="1"/>
</dbReference>
<evidence type="ECO:0000256" key="11">
    <source>
        <dbReference type="PROSITE-ProRule" id="PRU10040"/>
    </source>
</evidence>
<dbReference type="InterPro" id="IPR035513">
    <property type="entry name" value="Invertase/methylesterase_inhib"/>
</dbReference>
<evidence type="ECO:0000256" key="2">
    <source>
        <dbReference type="ARBA" id="ARBA00006027"/>
    </source>
</evidence>
<feature type="domain" description="Pectinesterase inhibitor" evidence="14">
    <location>
        <begin position="68"/>
        <end position="227"/>
    </location>
</feature>
<evidence type="ECO:0000313" key="15">
    <source>
        <dbReference type="EMBL" id="CAH1419905.1"/>
    </source>
</evidence>
<evidence type="ECO:0000256" key="9">
    <source>
        <dbReference type="ARBA" id="ARBA00023316"/>
    </source>
</evidence>
<keyword evidence="13" id="KW-0472">Membrane</keyword>
<reference evidence="15 16" key="1">
    <citation type="submission" date="2022-01" db="EMBL/GenBank/DDBJ databases">
        <authorList>
            <person name="Xiong W."/>
            <person name="Schranz E."/>
        </authorList>
    </citation>
    <scope>NUCLEOTIDE SEQUENCE [LARGE SCALE GENOMIC DNA]</scope>
</reference>
<feature type="active site" evidence="11">
    <location>
        <position position="424"/>
    </location>
</feature>
<evidence type="ECO:0000256" key="6">
    <source>
        <dbReference type="ARBA" id="ARBA00023085"/>
    </source>
</evidence>
<evidence type="ECO:0000256" key="3">
    <source>
        <dbReference type="ARBA" id="ARBA00007786"/>
    </source>
</evidence>
<dbReference type="AlphaFoldDB" id="A0AAU9LZF3"/>
<gene>
    <name evidence="15" type="ORF">LVIROSA_LOCUS7404</name>
</gene>
<dbReference type="SUPFAM" id="SSF101148">
    <property type="entry name" value="Plant invertase/pectin methylesterase inhibitor"/>
    <property type="match status" value="1"/>
</dbReference>
<evidence type="ECO:0000256" key="1">
    <source>
        <dbReference type="ARBA" id="ARBA00005184"/>
    </source>
</evidence>
<evidence type="ECO:0000313" key="16">
    <source>
        <dbReference type="Proteomes" id="UP001157418"/>
    </source>
</evidence>
<dbReference type="SUPFAM" id="SSF51126">
    <property type="entry name" value="Pectin lyase-like"/>
    <property type="match status" value="1"/>
</dbReference>
<keyword evidence="8" id="KW-0325">Glycoprotein</keyword>
<dbReference type="FunFam" id="1.20.140.40:FF:000010">
    <property type="entry name" value="Pectinesterase"/>
    <property type="match status" value="1"/>
</dbReference>
<keyword evidence="13" id="KW-0812">Transmembrane</keyword>
<dbReference type="InterPro" id="IPR033131">
    <property type="entry name" value="Pectinesterase_Asp_AS"/>
</dbReference>
<evidence type="ECO:0000256" key="13">
    <source>
        <dbReference type="SAM" id="Phobius"/>
    </source>
</evidence>
<evidence type="ECO:0000256" key="7">
    <source>
        <dbReference type="ARBA" id="ARBA00023157"/>
    </source>
</evidence>
<keyword evidence="9" id="KW-0961">Cell wall biogenesis/degradation</keyword>
<evidence type="ECO:0000256" key="5">
    <source>
        <dbReference type="ARBA" id="ARBA00022801"/>
    </source>
</evidence>
<dbReference type="SMART" id="SM00856">
    <property type="entry name" value="PMEI"/>
    <property type="match status" value="1"/>
</dbReference>
<dbReference type="Proteomes" id="UP001157418">
    <property type="component" value="Unassembled WGS sequence"/>
</dbReference>
<dbReference type="NCBIfam" id="TIGR01614">
    <property type="entry name" value="PME_inhib"/>
    <property type="match status" value="1"/>
</dbReference>
<comment type="pathway">
    <text evidence="1 12">Glycan metabolism; pectin degradation; 2-dehydro-3-deoxy-D-gluconate from pectin: step 1/5.</text>
</comment>
<dbReference type="GO" id="GO:0045490">
    <property type="term" value="P:pectin catabolic process"/>
    <property type="evidence" value="ECO:0007669"/>
    <property type="project" value="UniProtKB-UniRule"/>
</dbReference>
<accession>A0AAU9LZF3</accession>
<dbReference type="InterPro" id="IPR006501">
    <property type="entry name" value="Pectinesterase_inhib_dom"/>
</dbReference>
<dbReference type="InterPro" id="IPR012334">
    <property type="entry name" value="Pectin_lyas_fold"/>
</dbReference>
<comment type="caution">
    <text evidence="15">The sequence shown here is derived from an EMBL/GenBank/DDBJ whole genome shotgun (WGS) entry which is preliminary data.</text>
</comment>
<dbReference type="PANTHER" id="PTHR31707">
    <property type="entry name" value="PECTINESTERASE"/>
    <property type="match status" value="1"/>
</dbReference>
<evidence type="ECO:0000259" key="14">
    <source>
        <dbReference type="SMART" id="SM00856"/>
    </source>
</evidence>
<dbReference type="Gene3D" id="2.160.20.10">
    <property type="entry name" value="Single-stranded right-handed beta-helix, Pectin lyase-like"/>
    <property type="match status" value="1"/>
</dbReference>
<name>A0AAU9LZF3_9ASTR</name>
<dbReference type="GO" id="GO:0042545">
    <property type="term" value="P:cell wall modification"/>
    <property type="evidence" value="ECO:0007669"/>
    <property type="project" value="UniProtKB-UniRule"/>
</dbReference>
<dbReference type="GO" id="GO:0004857">
    <property type="term" value="F:enzyme inhibitor activity"/>
    <property type="evidence" value="ECO:0007669"/>
    <property type="project" value="InterPro"/>
</dbReference>
<keyword evidence="6 12" id="KW-0063">Aspartyl esterase</keyword>
<keyword evidence="16" id="KW-1185">Reference proteome</keyword>
<dbReference type="Pfam" id="PF01095">
    <property type="entry name" value="Pectinesterase"/>
    <property type="match status" value="1"/>
</dbReference>
<dbReference type="EMBL" id="CAKMRJ010000636">
    <property type="protein sequence ID" value="CAH1419905.1"/>
    <property type="molecule type" value="Genomic_DNA"/>
</dbReference>
<dbReference type="FunFam" id="2.160.20.10:FF:000001">
    <property type="entry name" value="Pectinesterase"/>
    <property type="match status" value="1"/>
</dbReference>
<keyword evidence="13" id="KW-1133">Transmembrane helix</keyword>
<feature type="transmembrane region" description="Helical" evidence="13">
    <location>
        <begin position="27"/>
        <end position="49"/>
    </location>
</feature>
<dbReference type="Pfam" id="PF04043">
    <property type="entry name" value="PMEI"/>
    <property type="match status" value="1"/>
</dbReference>
<keyword evidence="7" id="KW-1015">Disulfide bond</keyword>
<proteinExistence type="inferred from homology"/>
<evidence type="ECO:0000256" key="10">
    <source>
        <dbReference type="ARBA" id="ARBA00047928"/>
    </source>
</evidence>
<dbReference type="PROSITE" id="PS00503">
    <property type="entry name" value="PECTINESTERASE_2"/>
    <property type="match status" value="1"/>
</dbReference>
<dbReference type="CDD" id="cd15798">
    <property type="entry name" value="PMEI-like_3"/>
    <property type="match status" value="1"/>
</dbReference>
<protein>
    <recommendedName>
        <fullName evidence="4 12">Pectinesterase</fullName>
        <ecNumber evidence="4 12">3.1.1.11</ecNumber>
    </recommendedName>
</protein>
<dbReference type="EC" id="3.1.1.11" evidence="4 12"/>
<dbReference type="GO" id="GO:0030599">
    <property type="term" value="F:pectinesterase activity"/>
    <property type="evidence" value="ECO:0007669"/>
    <property type="project" value="UniProtKB-UniRule"/>
</dbReference>
<dbReference type="InterPro" id="IPR000070">
    <property type="entry name" value="Pectinesterase_cat"/>
</dbReference>
<dbReference type="InterPro" id="IPR011050">
    <property type="entry name" value="Pectin_lyase_fold/virulence"/>
</dbReference>